<dbReference type="AlphaFoldDB" id="X1EG30"/>
<name>X1EG30_9ZZZZ</name>
<protein>
    <submittedName>
        <fullName evidence="1">Uncharacterized protein</fullName>
    </submittedName>
</protein>
<dbReference type="EMBL" id="BARU01012999">
    <property type="protein sequence ID" value="GAH32266.1"/>
    <property type="molecule type" value="Genomic_DNA"/>
</dbReference>
<evidence type="ECO:0000313" key="1">
    <source>
        <dbReference type="EMBL" id="GAH32266.1"/>
    </source>
</evidence>
<proteinExistence type="predicted"/>
<organism evidence="1">
    <name type="scientific">marine sediment metagenome</name>
    <dbReference type="NCBI Taxonomy" id="412755"/>
    <lineage>
        <taxon>unclassified sequences</taxon>
        <taxon>metagenomes</taxon>
        <taxon>ecological metagenomes</taxon>
    </lineage>
</organism>
<reference evidence="1" key="1">
    <citation type="journal article" date="2014" name="Front. Microbiol.">
        <title>High frequency of phylogenetically diverse reductive dehalogenase-homologous genes in deep subseafloor sedimentary metagenomes.</title>
        <authorList>
            <person name="Kawai M."/>
            <person name="Futagami T."/>
            <person name="Toyoda A."/>
            <person name="Takaki Y."/>
            <person name="Nishi S."/>
            <person name="Hori S."/>
            <person name="Arai W."/>
            <person name="Tsubouchi T."/>
            <person name="Morono Y."/>
            <person name="Uchiyama I."/>
            <person name="Ito T."/>
            <person name="Fujiyama A."/>
            <person name="Inagaki F."/>
            <person name="Takami H."/>
        </authorList>
    </citation>
    <scope>NUCLEOTIDE SEQUENCE</scope>
    <source>
        <strain evidence="1">Expedition CK06-06</strain>
    </source>
</reference>
<gene>
    <name evidence="1" type="ORF">S03H2_23695</name>
</gene>
<comment type="caution">
    <text evidence="1">The sequence shown here is derived from an EMBL/GenBank/DDBJ whole genome shotgun (WGS) entry which is preliminary data.</text>
</comment>
<accession>X1EG30</accession>
<sequence length="32" mass="3648">NRSLSLVMDTPLIGFYDLLAEILIRTIKEAKN</sequence>
<feature type="non-terminal residue" evidence="1">
    <location>
        <position position="1"/>
    </location>
</feature>